<dbReference type="STRING" id="2094558.A0A314YQS8"/>
<gene>
    <name evidence="1" type="ORF">Pyn_15429</name>
</gene>
<organism evidence="1 2">
    <name type="scientific">Prunus yedoensis var. nudiflora</name>
    <dbReference type="NCBI Taxonomy" id="2094558"/>
    <lineage>
        <taxon>Eukaryota</taxon>
        <taxon>Viridiplantae</taxon>
        <taxon>Streptophyta</taxon>
        <taxon>Embryophyta</taxon>
        <taxon>Tracheophyta</taxon>
        <taxon>Spermatophyta</taxon>
        <taxon>Magnoliopsida</taxon>
        <taxon>eudicotyledons</taxon>
        <taxon>Gunneridae</taxon>
        <taxon>Pentapetalae</taxon>
        <taxon>rosids</taxon>
        <taxon>fabids</taxon>
        <taxon>Rosales</taxon>
        <taxon>Rosaceae</taxon>
        <taxon>Amygdaloideae</taxon>
        <taxon>Amygdaleae</taxon>
        <taxon>Prunus</taxon>
    </lineage>
</organism>
<dbReference type="PANTHER" id="PTHR31934">
    <property type="entry name" value="ALPHA/BETA-HYDROLASES SUPERFAMILY PROTEIN"/>
    <property type="match status" value="1"/>
</dbReference>
<evidence type="ECO:0000313" key="2">
    <source>
        <dbReference type="Proteomes" id="UP000250321"/>
    </source>
</evidence>
<reference evidence="1 2" key="1">
    <citation type="submission" date="2018-02" db="EMBL/GenBank/DDBJ databases">
        <title>Draft genome of wild Prunus yedoensis var. nudiflora.</title>
        <authorList>
            <person name="Baek S."/>
            <person name="Kim J.-H."/>
            <person name="Choi K."/>
            <person name="Kim G.-B."/>
            <person name="Cho A."/>
            <person name="Jang H."/>
            <person name="Shin C.-H."/>
            <person name="Yu H.-J."/>
            <person name="Mun J.-H."/>
        </authorList>
    </citation>
    <scope>NUCLEOTIDE SEQUENCE [LARGE SCALE GENOMIC DNA]</scope>
    <source>
        <strain evidence="2">cv. Jeju island</strain>
        <tissue evidence="1">Leaf</tissue>
    </source>
</reference>
<evidence type="ECO:0000313" key="1">
    <source>
        <dbReference type="EMBL" id="PQQ08790.1"/>
    </source>
</evidence>
<accession>A0A314YQS8</accession>
<protein>
    <submittedName>
        <fullName evidence="1">Uncharacterized protein</fullName>
    </submittedName>
</protein>
<dbReference type="EMBL" id="PJQY01000666">
    <property type="protein sequence ID" value="PQQ08790.1"/>
    <property type="molecule type" value="Genomic_DNA"/>
</dbReference>
<name>A0A314YQS8_PRUYE</name>
<dbReference type="PANTHER" id="PTHR31934:SF5">
    <property type="entry name" value="OS05G0557900 PROTEIN"/>
    <property type="match status" value="1"/>
</dbReference>
<proteinExistence type="predicted"/>
<comment type="caution">
    <text evidence="1">The sequence shown here is derived from an EMBL/GenBank/DDBJ whole genome shotgun (WGS) entry which is preliminary data.</text>
</comment>
<sequence length="109" mass="11998">MEIIPPVGDMRYESFLDKSKHDIASSSGLEREEKSNSEASIASDMLATMTHIAHAELPWLPLPKFGTQEESDKIVQAGRQLPVVIPLSAAMAVIALHLQLRYGGRVADW</sequence>
<keyword evidence="2" id="KW-1185">Reference proteome</keyword>
<dbReference type="Proteomes" id="UP000250321">
    <property type="component" value="Unassembled WGS sequence"/>
</dbReference>
<dbReference type="OrthoDB" id="2016516at2759"/>
<dbReference type="AlphaFoldDB" id="A0A314YQS8"/>